<organism evidence="2 3">
    <name type="scientific">Caerostris extrusa</name>
    <name type="common">Bark spider</name>
    <name type="synonym">Caerostris bankana</name>
    <dbReference type="NCBI Taxonomy" id="172846"/>
    <lineage>
        <taxon>Eukaryota</taxon>
        <taxon>Metazoa</taxon>
        <taxon>Ecdysozoa</taxon>
        <taxon>Arthropoda</taxon>
        <taxon>Chelicerata</taxon>
        <taxon>Arachnida</taxon>
        <taxon>Araneae</taxon>
        <taxon>Araneomorphae</taxon>
        <taxon>Entelegynae</taxon>
        <taxon>Araneoidea</taxon>
        <taxon>Araneidae</taxon>
        <taxon>Caerostris</taxon>
    </lineage>
</organism>
<reference evidence="2 3" key="1">
    <citation type="submission" date="2021-06" db="EMBL/GenBank/DDBJ databases">
        <title>Caerostris extrusa draft genome.</title>
        <authorList>
            <person name="Kono N."/>
            <person name="Arakawa K."/>
        </authorList>
    </citation>
    <scope>NUCLEOTIDE SEQUENCE [LARGE SCALE GENOMIC DNA]</scope>
</reference>
<dbReference type="AlphaFoldDB" id="A0AAV4Q3Z6"/>
<evidence type="ECO:0000256" key="1">
    <source>
        <dbReference type="SAM" id="MobiDB-lite"/>
    </source>
</evidence>
<proteinExistence type="predicted"/>
<dbReference type="EMBL" id="BPLR01005629">
    <property type="protein sequence ID" value="GIY03826.1"/>
    <property type="molecule type" value="Genomic_DNA"/>
</dbReference>
<dbReference type="Proteomes" id="UP001054945">
    <property type="component" value="Unassembled WGS sequence"/>
</dbReference>
<feature type="region of interest" description="Disordered" evidence="1">
    <location>
        <begin position="59"/>
        <end position="86"/>
    </location>
</feature>
<gene>
    <name evidence="2" type="ORF">CEXT_808131</name>
</gene>
<comment type="caution">
    <text evidence="2">The sequence shown here is derived from an EMBL/GenBank/DDBJ whole genome shotgun (WGS) entry which is preliminary data.</text>
</comment>
<evidence type="ECO:0000313" key="3">
    <source>
        <dbReference type="Proteomes" id="UP001054945"/>
    </source>
</evidence>
<sequence>MHSKIFMSITYHMLSNIFAITPIRYCIASKTVPDSSIRTSILPPMTFLKSPVPSTHALQSIPRHVETTSHSGSGRRSLSNRTLLVL</sequence>
<accession>A0AAV4Q3Z6</accession>
<feature type="compositionally biased region" description="Polar residues" evidence="1">
    <location>
        <begin position="68"/>
        <end position="86"/>
    </location>
</feature>
<protein>
    <recommendedName>
        <fullName evidence="4">Secreted protein</fullName>
    </recommendedName>
</protein>
<keyword evidence="3" id="KW-1185">Reference proteome</keyword>
<evidence type="ECO:0000313" key="2">
    <source>
        <dbReference type="EMBL" id="GIY03826.1"/>
    </source>
</evidence>
<evidence type="ECO:0008006" key="4">
    <source>
        <dbReference type="Google" id="ProtNLM"/>
    </source>
</evidence>
<name>A0AAV4Q3Z6_CAEEX</name>